<organism evidence="2 3">
    <name type="scientific">Bradyrhizobium uaiense</name>
    <dbReference type="NCBI Taxonomy" id="2594946"/>
    <lineage>
        <taxon>Bacteria</taxon>
        <taxon>Pseudomonadati</taxon>
        <taxon>Pseudomonadota</taxon>
        <taxon>Alphaproteobacteria</taxon>
        <taxon>Hyphomicrobiales</taxon>
        <taxon>Nitrobacteraceae</taxon>
        <taxon>Bradyrhizobium</taxon>
    </lineage>
</organism>
<proteinExistence type="predicted"/>
<sequence>MNPQKLCLALCLLAPLGALQTASALTLEEIKAKLEAAGFSQVREVPSGKIKAFKATKDGKVRSILVDSTGYFQELQ</sequence>
<comment type="caution">
    <text evidence="2">The sequence shown here is derived from an EMBL/GenBank/DDBJ whole genome shotgun (WGS) entry which is preliminary data.</text>
</comment>
<dbReference type="RefSeq" id="WP_163151356.1">
    <property type="nucleotide sequence ID" value="NZ_VKHP01000012.1"/>
</dbReference>
<reference evidence="2 3" key="1">
    <citation type="journal article" date="2020" name="Arch. Microbiol.">
        <title>Bradyrhizobium uaiense sp. nov., a new highly efficient cowpea symbiont.</title>
        <authorList>
            <person name="Cabral Michel D."/>
            <person name="Azarias Guimaraes A."/>
            <person name="Martins da Costa E."/>
            <person name="Soares de Carvalho T."/>
            <person name="Balsanelli E."/>
            <person name="Willems A."/>
            <person name="Maltempi de Souza E."/>
            <person name="de Souza Moreira F.M."/>
        </authorList>
    </citation>
    <scope>NUCLEOTIDE SEQUENCE [LARGE SCALE GENOMIC DNA]</scope>
    <source>
        <strain evidence="2 3">UFLA 03-164</strain>
    </source>
</reference>
<feature type="signal peptide" evidence="1">
    <location>
        <begin position="1"/>
        <end position="24"/>
    </location>
</feature>
<dbReference type="Proteomes" id="UP000468531">
    <property type="component" value="Unassembled WGS sequence"/>
</dbReference>
<keyword evidence="1" id="KW-0732">Signal</keyword>
<evidence type="ECO:0000313" key="3">
    <source>
        <dbReference type="Proteomes" id="UP000468531"/>
    </source>
</evidence>
<evidence type="ECO:0000256" key="1">
    <source>
        <dbReference type="SAM" id="SignalP"/>
    </source>
</evidence>
<dbReference type="AlphaFoldDB" id="A0A6P1BAI6"/>
<keyword evidence="3" id="KW-1185">Reference proteome</keyword>
<gene>
    <name evidence="2" type="ORF">FNJ47_05480</name>
</gene>
<protein>
    <recommendedName>
        <fullName evidence="4">PepSY domain-containing protein</fullName>
    </recommendedName>
</protein>
<feature type="chain" id="PRO_5026892727" description="PepSY domain-containing protein" evidence="1">
    <location>
        <begin position="25"/>
        <end position="76"/>
    </location>
</feature>
<name>A0A6P1BAI6_9BRAD</name>
<evidence type="ECO:0000313" key="2">
    <source>
        <dbReference type="EMBL" id="NEU95293.1"/>
    </source>
</evidence>
<dbReference type="EMBL" id="VKHP01000012">
    <property type="protein sequence ID" value="NEU95293.1"/>
    <property type="molecule type" value="Genomic_DNA"/>
</dbReference>
<evidence type="ECO:0008006" key="4">
    <source>
        <dbReference type="Google" id="ProtNLM"/>
    </source>
</evidence>
<accession>A0A6P1BAI6</accession>